<feature type="compositionally biased region" description="Basic and acidic residues" evidence="1">
    <location>
        <begin position="1"/>
        <end position="10"/>
    </location>
</feature>
<sequence>MFKWRVEQSSKKSKSLPKGLARPDFETPTGEFQAKKFSSVLMIMYGLDSKASVYNAGDLVRSLGREDPLEKEMAIHSCPIAWKIPCTEEPGTGKFTGEVELEAAVCKCCSGNKKRRGECVTRQQVERSSFFLMGSALSSTMLLWPDPLLERPTRVQVSPGDFGCLAPVTSPSRCVPPSLRYLGVTS</sequence>
<dbReference type="Proteomes" id="UP001214576">
    <property type="component" value="Unassembled WGS sequence"/>
</dbReference>
<dbReference type="AlphaFoldDB" id="A0AAD4UQP5"/>
<name>A0AAD4UQP5_OVIAM</name>
<protein>
    <submittedName>
        <fullName evidence="2">Uncharacterized protein</fullName>
    </submittedName>
</protein>
<evidence type="ECO:0000256" key="1">
    <source>
        <dbReference type="SAM" id="MobiDB-lite"/>
    </source>
</evidence>
<proteinExistence type="predicted"/>
<dbReference type="EMBL" id="JAKZEL010000001">
    <property type="protein sequence ID" value="KAI4549509.1"/>
    <property type="molecule type" value="Genomic_DNA"/>
</dbReference>
<comment type="caution">
    <text evidence="2">The sequence shown here is derived from an EMBL/GenBank/DDBJ whole genome shotgun (WGS) entry which is preliminary data.</text>
</comment>
<accession>A0AAD4UQP5</accession>
<feature type="region of interest" description="Disordered" evidence="1">
    <location>
        <begin position="1"/>
        <end position="22"/>
    </location>
</feature>
<organism evidence="2 3">
    <name type="scientific">Ovis ammon polii</name>
    <dbReference type="NCBI Taxonomy" id="230172"/>
    <lineage>
        <taxon>Eukaryota</taxon>
        <taxon>Metazoa</taxon>
        <taxon>Chordata</taxon>
        <taxon>Craniata</taxon>
        <taxon>Vertebrata</taxon>
        <taxon>Euteleostomi</taxon>
        <taxon>Mammalia</taxon>
        <taxon>Eutheria</taxon>
        <taxon>Laurasiatheria</taxon>
        <taxon>Artiodactyla</taxon>
        <taxon>Ruminantia</taxon>
        <taxon>Pecora</taxon>
        <taxon>Bovidae</taxon>
        <taxon>Caprinae</taxon>
        <taxon>Ovis</taxon>
    </lineage>
</organism>
<evidence type="ECO:0000313" key="2">
    <source>
        <dbReference type="EMBL" id="KAI4549509.1"/>
    </source>
</evidence>
<reference evidence="2" key="1">
    <citation type="submission" date="2022-03" db="EMBL/GenBank/DDBJ databases">
        <title>Genomic analyses of argali, domestic sheep and their hybrids provide insights into chromosomal evolution, heterosis and genetic basis of agronomic traits.</title>
        <authorList>
            <person name="Li M."/>
        </authorList>
    </citation>
    <scope>NUCLEOTIDE SEQUENCE</scope>
    <source>
        <strain evidence="2">CAU-MHL-2022a</strain>
        <tissue evidence="2">Skin</tissue>
    </source>
</reference>
<keyword evidence="3" id="KW-1185">Reference proteome</keyword>
<gene>
    <name evidence="2" type="ORF">MG293_001839</name>
</gene>
<evidence type="ECO:0000313" key="3">
    <source>
        <dbReference type="Proteomes" id="UP001214576"/>
    </source>
</evidence>